<sequence length="157" mass="18235">MAATTRRLTEGEVALARSLFQDAIDYGAVRLHHRRWVFWHHARYVMAPDGHLWFAPGNRWWRADFAVAELPAQGLFCHEMTHVWQHQSGRNLITERPLWARYRYLPLKSGRRFEAYGLEQQAEIVRHTFLLRRGVAVSGAPDLAAYERLLPFGVASV</sequence>
<dbReference type="EMBL" id="CP039704">
    <property type="protein sequence ID" value="QCI79412.1"/>
    <property type="molecule type" value="Genomic_DNA"/>
</dbReference>
<evidence type="ECO:0000313" key="1">
    <source>
        <dbReference type="EMBL" id="QCI79412.1"/>
    </source>
</evidence>
<protein>
    <submittedName>
        <fullName evidence="1">Vgr related protein</fullName>
    </submittedName>
</protein>
<evidence type="ECO:0000313" key="2">
    <source>
        <dbReference type="Proteomes" id="UP000298714"/>
    </source>
</evidence>
<dbReference type="KEGG" id="hgn:E6W36_07235"/>
<reference evidence="2" key="1">
    <citation type="submission" date="2019-04" db="EMBL/GenBank/DDBJ databases">
        <title>Complete genome sequence of Sphingomonas sp. W1-2-3.</title>
        <authorList>
            <person name="Im W.T."/>
        </authorList>
    </citation>
    <scope>NUCLEOTIDE SEQUENCE [LARGE SCALE GENOMIC DNA]</scope>
    <source>
        <strain evidence="2">W1-2-3</strain>
    </source>
</reference>
<accession>A0A4D7CBZ3</accession>
<name>A0A4D7CBZ3_9SPHN</name>
<keyword evidence="2" id="KW-1185">Reference proteome</keyword>
<gene>
    <name evidence="1" type="ORF">E6W36_07235</name>
</gene>
<dbReference type="AlphaFoldDB" id="A0A4D7CBZ3"/>
<proteinExistence type="predicted"/>
<dbReference type="RefSeq" id="WP_222874252.1">
    <property type="nucleotide sequence ID" value="NZ_CP039704.1"/>
</dbReference>
<dbReference type="Proteomes" id="UP000298714">
    <property type="component" value="Chromosome"/>
</dbReference>
<organism evidence="1 2">
    <name type="scientific">Hankyongella ginsenosidimutans</name>
    <dbReference type="NCBI Taxonomy" id="1763828"/>
    <lineage>
        <taxon>Bacteria</taxon>
        <taxon>Pseudomonadati</taxon>
        <taxon>Pseudomonadota</taxon>
        <taxon>Alphaproteobacteria</taxon>
        <taxon>Sphingomonadales</taxon>
        <taxon>Sphingomonadaceae</taxon>
        <taxon>Hankyongella</taxon>
    </lineage>
</organism>